<reference evidence="2 3" key="1">
    <citation type="submission" date="2013-04" db="EMBL/GenBank/DDBJ databases">
        <title>Oceanococcus atlanticus 22II-S10r2 Genome Sequencing.</title>
        <authorList>
            <person name="Lai Q."/>
            <person name="Li G."/>
            <person name="Shao Z."/>
        </authorList>
    </citation>
    <scope>NUCLEOTIDE SEQUENCE [LARGE SCALE GENOMIC DNA]</scope>
    <source>
        <strain evidence="2 3">22II-S10r2</strain>
    </source>
</reference>
<accession>A0A1Y1SFP6</accession>
<keyword evidence="2" id="KW-0812">Transmembrane</keyword>
<keyword evidence="2" id="KW-0472">Membrane</keyword>
<protein>
    <submittedName>
        <fullName evidence="2">Putative transmembrane anti-sigma factor</fullName>
    </submittedName>
</protein>
<dbReference type="EMBL" id="AQQV01000001">
    <property type="protein sequence ID" value="ORE88485.1"/>
    <property type="molecule type" value="Genomic_DNA"/>
</dbReference>
<organism evidence="2 3">
    <name type="scientific">Oceanococcus atlanticus</name>
    <dbReference type="NCBI Taxonomy" id="1317117"/>
    <lineage>
        <taxon>Bacteria</taxon>
        <taxon>Pseudomonadati</taxon>
        <taxon>Pseudomonadota</taxon>
        <taxon>Gammaproteobacteria</taxon>
        <taxon>Chromatiales</taxon>
        <taxon>Oceanococcaceae</taxon>
        <taxon>Oceanococcus</taxon>
    </lineage>
</organism>
<gene>
    <name evidence="2" type="ORF">ATO7_01380</name>
</gene>
<sequence length="210" mass="22404">MRCQDVRNLLPELVRGDLNPAAEAMLQGHIEDCRVCTGALAREQQLQTSLKAIPVPPMRSDFAARALREASVADRPALRRVLDHPLALAASIVMVCSVAFMLGRGLTPASKLDVVSLPLGQTQMVALKIDAPQAFDHVEFEVALPSNVVLEGQPELREFAWSGQLRAGVNVLSLPLVGVDAAGGQLIATVTYGNTRKSLRIPLSVAVGKG</sequence>
<dbReference type="OrthoDB" id="5793589at2"/>
<dbReference type="InterPro" id="IPR027383">
    <property type="entry name" value="Znf_put"/>
</dbReference>
<feature type="domain" description="Putative zinc-finger" evidence="1">
    <location>
        <begin position="3"/>
        <end position="36"/>
    </location>
</feature>
<dbReference type="Proteomes" id="UP000192342">
    <property type="component" value="Unassembled WGS sequence"/>
</dbReference>
<dbReference type="RefSeq" id="WP_083559119.1">
    <property type="nucleotide sequence ID" value="NZ_AQQV01000001.1"/>
</dbReference>
<proteinExistence type="predicted"/>
<dbReference type="STRING" id="1317117.ATO7_01380"/>
<keyword evidence="3" id="KW-1185">Reference proteome</keyword>
<comment type="caution">
    <text evidence="2">The sequence shown here is derived from an EMBL/GenBank/DDBJ whole genome shotgun (WGS) entry which is preliminary data.</text>
</comment>
<dbReference type="AlphaFoldDB" id="A0A1Y1SFP6"/>
<name>A0A1Y1SFP6_9GAMM</name>
<evidence type="ECO:0000313" key="3">
    <source>
        <dbReference type="Proteomes" id="UP000192342"/>
    </source>
</evidence>
<evidence type="ECO:0000313" key="2">
    <source>
        <dbReference type="EMBL" id="ORE88485.1"/>
    </source>
</evidence>
<dbReference type="Pfam" id="PF13490">
    <property type="entry name" value="zf-HC2"/>
    <property type="match status" value="1"/>
</dbReference>
<evidence type="ECO:0000259" key="1">
    <source>
        <dbReference type="Pfam" id="PF13490"/>
    </source>
</evidence>